<dbReference type="InterPro" id="IPR024535">
    <property type="entry name" value="RHGA/B-epi-like_pectate_lyase"/>
</dbReference>
<dbReference type="SUPFAM" id="SSF51126">
    <property type="entry name" value="Pectin lyase-like"/>
    <property type="match status" value="2"/>
</dbReference>
<dbReference type="FunFam" id="2.160.20.10:FF:000043">
    <property type="entry name" value="Exo-beta-1,3-glucanase, putative"/>
    <property type="match status" value="1"/>
</dbReference>
<feature type="region of interest" description="Disordered" evidence="1">
    <location>
        <begin position="109"/>
        <end position="140"/>
    </location>
</feature>
<dbReference type="EMBL" id="MU839008">
    <property type="protein sequence ID" value="KAK1767267.1"/>
    <property type="molecule type" value="Genomic_DNA"/>
</dbReference>
<dbReference type="CDD" id="cd23668">
    <property type="entry name" value="GH55_beta13glucanase-like"/>
    <property type="match status" value="1"/>
</dbReference>
<dbReference type="InterPro" id="IPR039279">
    <property type="entry name" value="QRT3-like"/>
</dbReference>
<comment type="caution">
    <text evidence="4">The sequence shown here is derived from an EMBL/GenBank/DDBJ whole genome shotgun (WGS) entry which is preliminary data.</text>
</comment>
<protein>
    <submittedName>
        <fullName evidence="4">LysM domain-containing protein</fullName>
    </submittedName>
</protein>
<reference evidence="4" key="1">
    <citation type="submission" date="2023-06" db="EMBL/GenBank/DDBJ databases">
        <title>Genome-scale phylogeny and comparative genomics of the fungal order Sordariales.</title>
        <authorList>
            <consortium name="Lawrence Berkeley National Laboratory"/>
            <person name="Hensen N."/>
            <person name="Bonometti L."/>
            <person name="Westerberg I."/>
            <person name="Brannstrom I.O."/>
            <person name="Guillou S."/>
            <person name="Cros-Aarteil S."/>
            <person name="Calhoun S."/>
            <person name="Haridas S."/>
            <person name="Kuo A."/>
            <person name="Mondo S."/>
            <person name="Pangilinan J."/>
            <person name="Riley R."/>
            <person name="Labutti K."/>
            <person name="Andreopoulos B."/>
            <person name="Lipzen A."/>
            <person name="Chen C."/>
            <person name="Yanf M."/>
            <person name="Daum C."/>
            <person name="Ng V."/>
            <person name="Clum A."/>
            <person name="Steindorff A."/>
            <person name="Ohm R."/>
            <person name="Martin F."/>
            <person name="Silar P."/>
            <person name="Natvig D."/>
            <person name="Lalanne C."/>
            <person name="Gautier V."/>
            <person name="Ament-Velasquez S.L."/>
            <person name="Kruys A."/>
            <person name="Hutchinson M.I."/>
            <person name="Powell A.J."/>
            <person name="Barry K."/>
            <person name="Miller A.N."/>
            <person name="Grigoriev I.V."/>
            <person name="Debuchy R."/>
            <person name="Gladieux P."/>
            <person name="Thoren M.H."/>
            <person name="Johannesson H."/>
        </authorList>
    </citation>
    <scope>NUCLEOTIDE SEQUENCE</scope>
    <source>
        <strain evidence="4">8032-3</strain>
    </source>
</reference>
<gene>
    <name evidence="4" type="ORF">QBC33DRAFT_558758</name>
</gene>
<accession>A0AAJ0C0J1</accession>
<dbReference type="RefSeq" id="XP_060283480.1">
    <property type="nucleotide sequence ID" value="XM_060429909.1"/>
</dbReference>
<dbReference type="Pfam" id="PF12708">
    <property type="entry name" value="Pect-lyase_RHGA_epim"/>
    <property type="match status" value="2"/>
</dbReference>
<feature type="chain" id="PRO_5042602850" evidence="2">
    <location>
        <begin position="28"/>
        <end position="1828"/>
    </location>
</feature>
<feature type="signal peptide" evidence="2">
    <location>
        <begin position="1"/>
        <end position="27"/>
    </location>
</feature>
<feature type="region of interest" description="Disordered" evidence="1">
    <location>
        <begin position="457"/>
        <end position="485"/>
    </location>
</feature>
<feature type="domain" description="Rhamnogalacturonase A/B/Epimerase-like pectate lyase" evidence="3">
    <location>
        <begin position="916"/>
        <end position="980"/>
    </location>
</feature>
<evidence type="ECO:0000256" key="1">
    <source>
        <dbReference type="SAM" id="MobiDB-lite"/>
    </source>
</evidence>
<feature type="compositionally biased region" description="Pro residues" evidence="1">
    <location>
        <begin position="1569"/>
        <end position="1596"/>
    </location>
</feature>
<dbReference type="GeneID" id="85313096"/>
<name>A0AAJ0C0J1_9PEZI</name>
<feature type="region of interest" description="Disordered" evidence="1">
    <location>
        <begin position="1615"/>
        <end position="1708"/>
    </location>
</feature>
<feature type="compositionally biased region" description="Acidic residues" evidence="1">
    <location>
        <begin position="1643"/>
        <end position="1672"/>
    </location>
</feature>
<feature type="compositionally biased region" description="Gly residues" evidence="1">
    <location>
        <begin position="1616"/>
        <end position="1626"/>
    </location>
</feature>
<evidence type="ECO:0000256" key="2">
    <source>
        <dbReference type="SAM" id="SignalP"/>
    </source>
</evidence>
<keyword evidence="5" id="KW-1185">Reference proteome</keyword>
<evidence type="ECO:0000313" key="4">
    <source>
        <dbReference type="EMBL" id="KAK1767267.1"/>
    </source>
</evidence>
<dbReference type="Proteomes" id="UP001244011">
    <property type="component" value="Unassembled WGS sequence"/>
</dbReference>
<keyword evidence="2" id="KW-0732">Signal</keyword>
<feature type="compositionally biased region" description="Basic and acidic residues" evidence="1">
    <location>
        <begin position="1632"/>
        <end position="1642"/>
    </location>
</feature>
<dbReference type="InterPro" id="IPR011050">
    <property type="entry name" value="Pectin_lyase_fold/virulence"/>
</dbReference>
<dbReference type="GO" id="GO:0004650">
    <property type="term" value="F:polygalacturonase activity"/>
    <property type="evidence" value="ECO:0007669"/>
    <property type="project" value="InterPro"/>
</dbReference>
<dbReference type="Gene3D" id="2.160.20.10">
    <property type="entry name" value="Single-stranded right-handed beta-helix, Pectin lyase-like"/>
    <property type="match status" value="2"/>
</dbReference>
<feature type="domain" description="Rhamnogalacturonase A/B/Epimerase-like pectate lyase" evidence="3">
    <location>
        <begin position="556"/>
        <end position="785"/>
    </location>
</feature>
<dbReference type="FunFam" id="2.160.20.10:FF:000049">
    <property type="entry name" value="Putative exo-beta-1,3-glucanase"/>
    <property type="match status" value="1"/>
</dbReference>
<evidence type="ECO:0000313" key="5">
    <source>
        <dbReference type="Proteomes" id="UP001244011"/>
    </source>
</evidence>
<dbReference type="PANTHER" id="PTHR33928">
    <property type="entry name" value="POLYGALACTURONASE QRT3"/>
    <property type="match status" value="1"/>
</dbReference>
<feature type="region of interest" description="Disordered" evidence="1">
    <location>
        <begin position="1548"/>
        <end position="1596"/>
    </location>
</feature>
<proteinExistence type="predicted"/>
<dbReference type="InterPro" id="IPR012334">
    <property type="entry name" value="Pectin_lyas_fold"/>
</dbReference>
<feature type="compositionally biased region" description="Gly residues" evidence="1">
    <location>
        <begin position="1677"/>
        <end position="1688"/>
    </location>
</feature>
<dbReference type="PANTHER" id="PTHR33928:SF2">
    <property type="entry name" value="PECTATE LYASE SUPERFAMILY PROTEIN DOMAIN-CONTAINING PROTEIN-RELATED"/>
    <property type="match status" value="1"/>
</dbReference>
<organism evidence="4 5">
    <name type="scientific">Phialemonium atrogriseum</name>
    <dbReference type="NCBI Taxonomy" id="1093897"/>
    <lineage>
        <taxon>Eukaryota</taxon>
        <taxon>Fungi</taxon>
        <taxon>Dikarya</taxon>
        <taxon>Ascomycota</taxon>
        <taxon>Pezizomycotina</taxon>
        <taxon>Sordariomycetes</taxon>
        <taxon>Sordariomycetidae</taxon>
        <taxon>Cephalothecales</taxon>
        <taxon>Cephalothecaceae</taxon>
        <taxon>Phialemonium</taxon>
    </lineage>
</organism>
<sequence length="1828" mass="194618">MAGGFRLLSFLLVIVSYLALLPQSGHAQFIQSWQRQTVNQMTMFFWRPTTSSPLKEVINPQAGTFLEYNCFYMPAICQNARNYINSAVGKARTFQTIFSYDFDSTRGKKRRRRACPSGRQGWKSHHACPEPNQPKAWRSDGQWPETKLEANPLNANFREVSGYTDNTGQYQRSGLQYSCDEFPPAQWVEGGVGTPGQSVQPEGDGAASQTICAAIRICIKGQGTASEQNWQGALHSRLSHLLVQQFTNSRNTAPVSGDAAMFGIRLVNDPNNGIAGRVTYFGPNGAIVGPEQALFRRDGSNGDLDYLHWLNTVRLDELEGLHEDVVYANATLPDDEFEFMDEDDDDDQTLDAADAFGSHLRAAGNASSLYSAAPAASEPALAAASTPPPVQFWNAGGLKKVVRRNSTEPIGGDGDGPLLKNATQADIERARKLVAGAIVQMAKHNKARIENPARNQYKLAPGTSFGGSRSAKQKFARPAAGSDDPAPPPLFDVTAEIAAAAALVAEADAAGVGSGLSNLTRRALPHPIRKRGTFWMEGITRRGTVPWGGDPSYKVFRNVRDYGAAGDGVRDDTAAIRGAMMDGSRCGENCNGATVNNAVVYFPPGTYLVSGTIQVVYGTQMIGDANDRPTILAAASFVGLGVLSTDEYVPGGGIGADGKDMEWYINTASFYRQIRNFKIDVTRTAPNAQVCGIHYQIAQATSLQFVEIVAQTGTTQQGMFSENGSGGVMADVTFTGGKFGFYGGNQQFTAQRLTFNGCETAVHINWDWGWVWKSITVTDAQTGFNLLNDGGDGNIGSCSFLDSQFTNVGTAIQIAPPSSTPGSGTTGLILENVGLSGVTKAVADSSGNTLLFGVAHVEAWAIGPVHDGSGRTFAMGRDVTPYPRVEALLDTRNGLANAPYFERPKPQYEGNSVSDFVSLKASGAMGDGVTDDTLAFQTALNQNVGKIIFVDAGTYILTGTVSVPSGTRLVGETWSQFAAKGSYFGDASNPKVMLRVGEKGEFGSVEMQDLLFTTQGATPGAILVEWNIKASNQGSAGLWDCHVRIGGATGTELTPAECPALPGGVTPGCQAASAMMHITKGASGYFENMWLWVADHMIDDPLLDDNNNDMEQVTIYVARGILIESQDATWLYGTASEHATYYQYNFHNARNIFAGMVQTESPYYQPVPAAPLPFSVEAGVMAGDPNYSNCMSGSGGGDFDGCDSSWAVIIEGSQDIFVAGAGLYSWFDSYTQDCIDSHECQKALVLLKNNYLNVRLQHLITIGAKYMVVSEGNGVLATDNLAIEAHPAWSQISVFDAVSNHERHISPESATIIPLPHTTVGPQATLTLTGPISSDVAILPNNGNQNDAPGPGANVCQECSFFRLLTSTCCGTGGSVANPIEISPNVPTPLDIPLPAGFVPNQDFTDADGANHPAGVALPGETIVPRGTVFTEPFTIPAGQPLRGGEEPSDGDEFIWINPTIWESPSPTVTCFIPCTFVLPPWKGATSTIDFPRVTVTEGDWTSTITKPPMTITSWGFEPELVSPTSTSTTTSDSGLVIIWPTFSPTTTWPPITYSDDKGSTHKTRPTSPARPGPPPPHPPHPPPKGSWPPPVVVIHGPPGPKVNPCFFPALTCPPGSGGNSGGRGRTTGPDDPPRDPDPGDDRDPDDDDDNDDDNDDEEEEEICLLDTEEDGKDGGDNGGGDVGVGDDVGGDPTPTPTPTMTPDTQGNSLDCYNHGHALNRSPLLDAASTFCAGGVVAEPTWTPGQFLEWHLEPSGLVFGVDVVLSVEVKTERGAGGAECRWVAGQDECMRYFAAVVDGCDCGGVGGKHGGVIENNCLKLRIDPNVAK</sequence>
<evidence type="ECO:0000259" key="3">
    <source>
        <dbReference type="Pfam" id="PF12708"/>
    </source>
</evidence>